<organism evidence="1 2">
    <name type="scientific">Lupinus albus</name>
    <name type="common">White lupine</name>
    <name type="synonym">Lupinus termis</name>
    <dbReference type="NCBI Taxonomy" id="3870"/>
    <lineage>
        <taxon>Eukaryota</taxon>
        <taxon>Viridiplantae</taxon>
        <taxon>Streptophyta</taxon>
        <taxon>Embryophyta</taxon>
        <taxon>Tracheophyta</taxon>
        <taxon>Spermatophyta</taxon>
        <taxon>Magnoliopsida</taxon>
        <taxon>eudicotyledons</taxon>
        <taxon>Gunneridae</taxon>
        <taxon>Pentapetalae</taxon>
        <taxon>rosids</taxon>
        <taxon>fabids</taxon>
        <taxon>Fabales</taxon>
        <taxon>Fabaceae</taxon>
        <taxon>Papilionoideae</taxon>
        <taxon>50 kb inversion clade</taxon>
        <taxon>genistoids sensu lato</taxon>
        <taxon>core genistoids</taxon>
        <taxon>Genisteae</taxon>
        <taxon>Lupinus</taxon>
    </lineage>
</organism>
<dbReference type="Proteomes" id="UP000447434">
    <property type="component" value="Chromosome 11"/>
</dbReference>
<dbReference type="OrthoDB" id="412581at2759"/>
<sequence length="84" mass="9329">MDKPNDSNYKVALRVLHYLKGAPSQGLFFSSKSHISFSAFSDSDWASCLDSRKSISGFCIFMGPTLISWKTKKQQTVSRSSSEA</sequence>
<keyword evidence="1" id="KW-0808">Transferase</keyword>
<dbReference type="PANTHER" id="PTHR11439:SF463">
    <property type="entry name" value="REVERSE TRANSCRIPTASE TY1_COPIA-TYPE DOMAIN-CONTAINING PROTEIN"/>
    <property type="match status" value="1"/>
</dbReference>
<protein>
    <submittedName>
        <fullName evidence="1">Putative RNA-directed DNA polymerase</fullName>
    </submittedName>
</protein>
<accession>A0A6A4PQV8</accession>
<dbReference type="EMBL" id="WOCE01000011">
    <property type="protein sequence ID" value="KAE9603997.1"/>
    <property type="molecule type" value="Genomic_DNA"/>
</dbReference>
<dbReference type="PANTHER" id="PTHR11439">
    <property type="entry name" value="GAG-POL-RELATED RETROTRANSPOSON"/>
    <property type="match status" value="1"/>
</dbReference>
<dbReference type="GO" id="GO:0003964">
    <property type="term" value="F:RNA-directed DNA polymerase activity"/>
    <property type="evidence" value="ECO:0007669"/>
    <property type="project" value="UniProtKB-KW"/>
</dbReference>
<gene>
    <name evidence="1" type="ORF">Lalb_Chr11g0066681</name>
</gene>
<keyword evidence="2" id="KW-1185">Reference proteome</keyword>
<evidence type="ECO:0000313" key="1">
    <source>
        <dbReference type="EMBL" id="KAE9603997.1"/>
    </source>
</evidence>
<name>A0A6A4PQV8_LUPAL</name>
<reference evidence="2" key="1">
    <citation type="journal article" date="2020" name="Nat. Commun.">
        <title>Genome sequence of the cluster root forming white lupin.</title>
        <authorList>
            <person name="Hufnagel B."/>
            <person name="Marques A."/>
            <person name="Soriano A."/>
            <person name="Marques L."/>
            <person name="Divol F."/>
            <person name="Doumas P."/>
            <person name="Sallet E."/>
            <person name="Mancinotti D."/>
            <person name="Carrere S."/>
            <person name="Marande W."/>
            <person name="Arribat S."/>
            <person name="Keller J."/>
            <person name="Huneau C."/>
            <person name="Blein T."/>
            <person name="Aime D."/>
            <person name="Laguerre M."/>
            <person name="Taylor J."/>
            <person name="Schubert V."/>
            <person name="Nelson M."/>
            <person name="Geu-Flores F."/>
            <person name="Crespi M."/>
            <person name="Gallardo-Guerrero K."/>
            <person name="Delaux P.-M."/>
            <person name="Salse J."/>
            <person name="Berges H."/>
            <person name="Guyot R."/>
            <person name="Gouzy J."/>
            <person name="Peret B."/>
        </authorList>
    </citation>
    <scope>NUCLEOTIDE SEQUENCE [LARGE SCALE GENOMIC DNA]</scope>
    <source>
        <strain evidence="2">cv. Amiga</strain>
    </source>
</reference>
<proteinExistence type="predicted"/>
<dbReference type="AlphaFoldDB" id="A0A6A4PQV8"/>
<keyword evidence="1" id="KW-0695">RNA-directed DNA polymerase</keyword>
<evidence type="ECO:0000313" key="2">
    <source>
        <dbReference type="Proteomes" id="UP000447434"/>
    </source>
</evidence>
<comment type="caution">
    <text evidence="1">The sequence shown here is derived from an EMBL/GenBank/DDBJ whole genome shotgun (WGS) entry which is preliminary data.</text>
</comment>
<dbReference type="CDD" id="cd09272">
    <property type="entry name" value="RNase_HI_RT_Ty1"/>
    <property type="match status" value="1"/>
</dbReference>
<keyword evidence="1" id="KW-0548">Nucleotidyltransferase</keyword>